<dbReference type="GO" id="GO:0010106">
    <property type="term" value="P:cellular response to iron ion starvation"/>
    <property type="evidence" value="ECO:0007669"/>
    <property type="project" value="UniProtKB-ARBA"/>
</dbReference>
<dbReference type="InterPro" id="IPR009081">
    <property type="entry name" value="PP-bd_ACP"/>
</dbReference>
<dbReference type="InterPro" id="IPR042099">
    <property type="entry name" value="ANL_N_sf"/>
</dbReference>
<sequence length="4794" mass="523088">MGKRKLAGSLRRYVASGLSRVSGAFRSRSRSRSCGTSHSHSQSGRSSVEDKEPGPDVGVVPVTKIPALDTVDAYAVQDRDKDNDRPIDGDGDGDGRATSERISLVCDSAGDRSVIDGLIRGYARFIAALTGQDDVAFCSTRREPYVSERTISIILASVAQGDVDYREVYAKYDDDDVQFYIELGRAGPENGRQSRQNTFTLFVEPNQKGTVLDFSVAYPRRLIPDAAVDLLLRTLLLYVSPKAPSEWQPEMSIMNFPPSMIPPVARNNDNDSPATNPHLLHTAFEDWARKKPLSIALDFVHSLPSDTSEAEHSILTYAALDAAATNLAVHIRSVLLDSVSRIIPVHMPTSPELYISYLAILKAGHAFCPMPQDAPVHRIQEILSDIDSPIILGNTPEPSTETTSTWVDVTSVSKWKELQGESQSHTGTSLEPIPISHNQTAYLLFTSGSTGKPKGVQVTHLAASCSISSHATSIPLPGKNPGDFRWFQFASPSFDPSLMEIFVTLSTGGTLCSADRRLTLSDLEATINESRATVMMATPSLASLLRPERLSSLEALWSMGEKLNRTVIDNFTPDHRGVGDGSGIARTLVNAYGPTEGAINCTYVAPFERSMRGSIIGKPLPTCAMFILSTDSDVPTPVPIGTVGELAIGGPQVSKGYLNRPDETAKAFVHSEEFGRLYRTGDKARIVWDKDGQQVIEYLGRISTDQVKINGRRVELGEIEAVVATTPGVREVVAVVKRDGGSRGEQIVACLVVDDARKGDGERDVLEEVKANAARRLASFMCPSTYEFLDALPRSSSGKVDRKALVALFQKGDFPHVNGYSEDGCGDWDDSGEEELQRLVVRLVAETAGVDVSAIKPSTELYSVGIDSLGAMRFLQGLKDNGVDGLSVGDVLQSHTCQGLVSLIQRHQTNASQPNGIHLDGGPTDSLQVKLEAFDKRTRMRCAENLEIDSGTIQQALPTTATQSGMLTSFLRSSADKLYEKPTYIYHTILPLERGVNLEKLRKAWEHVIWNYDSFRTVFCMVDDEMAPFAQCILTPECISTREWDVYSAPNERTSEQDIIDHAIRNAERAISLSKPPWKLALVESPTRPVVILSMFHGIFDGGSLHLLLEDVASAYSGNPLPPRTSLIHVVKHHFQADHASTSRYWSDSLQGYSPVPFPSLTPHRTPAQKSTGCVEVTSNLSHEDLKRLSKAIGATPLSVLQAAWGAVLLSYTGTPEQDVVLGSVVSGRLDQASQQCIGPTFTITPSRISVKKLKESGAVTNQSIARYLASSNAKALSYLQPQLGSVTANGQTPYDTVLAYQDFGSDAGSSRPWSSIHHPAMANDFSVMIEVVPELDSSLTLRANFNTNLDSSSTEIMLRQMDDIVRYIHDYPNAAFENAPLQTRADLKSTANPEPLAAPEVSEGALLQSQFEEHAISHPDDPALIFKQDLDNEHHQGNITWTYGELNAMADSLAKHLLETCGDLNDASVPICIDKSPALYVAILGIIKAGGAWCPIDTLSPAQRRHDLIARTSAGILLLSSLDTPQLDNAIPTGMKIIDVAKFTDSILPHNPQTTKHCATPSNTAYLIWTSGTTGAPKGVPITHSAAVSAMRSLQTEIPGNEDGSPIRCLQFSQPTFDVSIQDLFYTWGLGGVLISGTREIMLESFAQLANTTNATHAHLTPAFAAGIPRSTCKTLNVVTMIGEKLTQAVADDWGSDMRAFNTYGPAEATVVSTIRAFGNEHATIKSANIGWPMRSVSVFVIDPKTKGVVMKNAIGELALGGPQLSVGYLGQKDVTDAKYVFNHEARQRLYYTGDLVRMLSDGSLEYITRVDDLVKLGGIRIELSEISFALRGCHGLVEGVETMILSRGDRPVEVVVAFLSAPMAAGDGEAGAGGLLVGNDVVRDIARAASLQARNVLPDNMIPSVYLVVRKIPKTPSAKVDRRALQAAYAEVDIEWWEGEINSEETEEDEADAATTTKIIETVAALVKVESSTITKSNRLRSLGVDSLRATRLAFRLKEAGYKLSVMDVLACVTLQDLIKLARSSSAAAQSTSPADEKFDVHSFNEEWHAAVAAAAKIPEKDEFTTLRATAIQESLLTETMGMYDMYWSNHFFKLDGPVDISRLRQAWFAVCQKTEALRTGFVPVAQTEMATKEKDGIGFSILQVVYKLPDVDWESYTCTEEESKSVLGDRLQGTMEKHQKNYFRHPPWAVTILDKGTERVMVLTLHHSIHDEPSLRFIADDVRAAYTYKPPLRTQLTSALAHILPTETKYTKAVAFWSSELRPYADLDVPVWPDLTGKRVPPGVIPEYKLISEAIPLTESVTTLQKAAADLGVGSIASIVRAAWAFVSLSYLGLPGTVFAETLSDRVFDPSLESAVGPFISVVPVPFHPKKDMTVRRILAEQHRLSLQSWAHRSIHARDIRKALNRQRGEPLYPAVFNFHAPDEPKKNAQLPDLWNELEDQIGLHVEHPMAFNAFQTADGNMTLEASSDSRIFSREHLRLFVRQIDALISEMLVSPDETFGNLVSRLPSNMRSLSNRKVSHEVGNSIYQAPTYWLEKFAESNPDWTAVEVASSISTDGIQKETMSYGTLNSAANRVAAYLASFGYKNRIIGVCAGRTLASYPIIVGIFKSGNTYLPIDESLPADRKAFLVEDAECPIVFTETSLNSTFSGAPDTCRVECIDDAALQQSIAAMPSANQDYASHPDDTSYLLFTSGSTGKPKGVMVTRANLSSFIESISEFACKCAPDTLTLAGTGRYLAQANRAFDPHLLEMFFPWRHGMATVTAPRPMILDDIGTTLSQWEITHASFVPSLVDQSGITPAQCPGLRFMTVGGEKITQKVLDTWASAANVAIVNAYGPTEVTIGCTFAHIGPSTNLRNIGPPLTACTAHVLLPGTMEYALRGQTGELCFSGDLVARGYLHRPDATAASFITGPDGVKMYRTGDIGRLMADDSVEYLGRGDDQTKIRGQRLELGEVSEVLRASAPAGMSVDVVTTVAKHPGLSKVQLISFVSRARKRTVTEQVDFLFSDIATLGRELRDGCGRKLPAYMVPDLVLPVTSIPVAAMSGKADMKRLQALFSELPLQVVLQGNSASTANGAVERALNADEEAVVSEICHVISANPGAFNPLTNIFEVGIDSLSAIGLSIRLKGIGYAASVAAVMGNPVVEQLARLPRSSESGKPSDDVGLFGRRCKDLEKEYRSAFSNWVEAAAVRPCLPLQEGLVARSLNSSDDRLYVNHITLQLGDSVDSAKFKAAWEAVARENDILRTTFASLEREIAQVVLGEKDHELQWTEERYEGLDEAIQSWKEKQDQVSRSIIANISTAHPIWFHYASCPNGKPLALFISIHHALYDGESFAMMLDDVAARYEGGPVIERGSPSVFLEHACAQDTEKAKEHWTQQLFGCTPTRFRSDESIKETTSVRRTPQAKLSDLETRSATLQTTVPNLMQAIFGLLLADYVGSSDVTYGLVLSGRTLSAPGAESVLLPAITTIPGRLSTNGLNTVQDVVSAIQTSTVRSLDYQHTPLRKIQQWLKSETPLFDCLFSYIRATPPSGHNLWTELDSHMPSEYPLALEVQADNAADAVQLECIFSSDFGSRHDGEEFLEKMDAVLSELLSGSTLPLENFNVAQSGVAGFRPGTRGQATQWDESSWTASESKIREITSAFCGLDRDAMSKGASFFSLGVDSVTAIHFARRLRDEGFNVSSSDIMRFSCVGALAKHVEESSPQEQVNGVNGHASQRGIISIATYGKHVSIGEKDSITAMFECTPLQSGMITQTISSGGKVYVNPHPIRLNEDVDVDKLKDALRQVVQANEILRTSFHLIPDLGEGWVGAVHREPEFEWSELNLPSDANVMSEVMALFKFSEEASFASPPIRSVLVKQPDCRILVLVLHHSLYDGASLPFIFEDLATTYVGQSPTSRPQFSEVVPYILSNQEEACAFWTNKLKDYEPVEIPLLDLSDTPRMLASEHRIHLDLNHITQACKAMSVTIQTVSLLSYAKTYAHLLGTRDVVFGQVLAARTLPHPDADQTLGPLFNTVAQRVTLHPKFTSNRALAQRLQQDGIDAQRYQHAPLRTIQNTLRQEGRLGSKHLFDALFVFQKSAALSEGPLSEQKFWTPFEDEEFVVDAEYKLNIEVDHAHDGVVIRATANGAYFDQGMLDGFLREFGDVFCDIVAHPTRCATTIPQGLGELPLKRASESGEAVFETPIVDATPAHEETIRSILAEVTGIPTDEIKPSTSIFNLGLDSLSAIRIASLCRASGIKINVGDILQGNTLRGISARVKAEPQAITNGNDSTHDPSLSLMKDYPRVEQTVLTQLNLQREDVETILPVLPGQHHHLVSWLKSDRKLFEAPWAFVAREGSHLDAERLQNAWVRLQKRHSVLRTVFAAVSKSEALQIILKDPTESSDTFKVVKSEDPISEFAKTQAREEALHPSSLFSPPVRLRLLKGADRDGILLIIHHALYDAWSMPLLVSDLVKLYDGHDDLETNPSFPAFVASSLASLAQNEKEYWTSSLKSAKPTFLTSSLSVSDSDSPPSTNKEHLFVAAWEKIPNLSSLEATARSQGLSLQTLVLLAVARHLAKATGVDSPTMGLYQTGRSAAFNGVERLSGPCLNVTPFVVENALSMPTSETEKDAEKDGPGPGLGLREQATHIQQSLADRVQYEQSSLRDILRWVSVITNPNSNPNARAGSQAGGIPPLFNTWVNLLWMQHGTRTSTSQQKQSTADTELFNPLPIGVPTDFIPSTPIPVSSTAISGLDTSYIGDQNVYIDIGPDAASDSIGFGVRVEGGLLGENQVVEFVDGIAGEIESVVGCLRG</sequence>
<feature type="region of interest" description="Disordered" evidence="10">
    <location>
        <begin position="74"/>
        <end position="98"/>
    </location>
</feature>
<dbReference type="PROSITE" id="PS50075">
    <property type="entry name" value="CARRIER"/>
    <property type="match status" value="5"/>
</dbReference>
<dbReference type="FunFam" id="3.40.50.12780:FF:000056">
    <property type="entry name" value="Nonribosomal siderophore peptide synthase SidC"/>
    <property type="match status" value="1"/>
</dbReference>
<dbReference type="Gene3D" id="3.30.300.30">
    <property type="match status" value="3"/>
</dbReference>
<dbReference type="FunFam" id="1.10.1200.10:FF:000018">
    <property type="entry name" value="Nonribosomal siderophore peptide synthase SidC"/>
    <property type="match status" value="1"/>
</dbReference>
<evidence type="ECO:0000256" key="7">
    <source>
        <dbReference type="ARBA" id="ARBA00029454"/>
    </source>
</evidence>
<evidence type="ECO:0000313" key="12">
    <source>
        <dbReference type="EMBL" id="RDW89800.1"/>
    </source>
</evidence>
<organism evidence="12 13">
    <name type="scientific">Aspergillus mulundensis</name>
    <dbReference type="NCBI Taxonomy" id="1810919"/>
    <lineage>
        <taxon>Eukaryota</taxon>
        <taxon>Fungi</taxon>
        <taxon>Dikarya</taxon>
        <taxon>Ascomycota</taxon>
        <taxon>Pezizomycotina</taxon>
        <taxon>Eurotiomycetes</taxon>
        <taxon>Eurotiomycetidae</taxon>
        <taxon>Eurotiales</taxon>
        <taxon>Aspergillaceae</taxon>
        <taxon>Aspergillus</taxon>
        <taxon>Aspergillus subgen. Nidulantes</taxon>
    </lineage>
</organism>
<dbReference type="CDD" id="cd19542">
    <property type="entry name" value="CT_NRPS-like"/>
    <property type="match status" value="3"/>
</dbReference>
<dbReference type="Gene3D" id="3.30.559.30">
    <property type="entry name" value="Nonribosomal peptide synthetase, condensation domain"/>
    <property type="match status" value="5"/>
</dbReference>
<evidence type="ECO:0000313" key="13">
    <source>
        <dbReference type="Proteomes" id="UP000256690"/>
    </source>
</evidence>
<keyword evidence="3" id="KW-0597">Phosphoprotein</keyword>
<dbReference type="InterPro" id="IPR006162">
    <property type="entry name" value="Ppantetheine_attach_site"/>
</dbReference>
<dbReference type="GeneID" id="38111945"/>
<evidence type="ECO:0000256" key="10">
    <source>
        <dbReference type="SAM" id="MobiDB-lite"/>
    </source>
</evidence>
<dbReference type="InterPro" id="IPR000873">
    <property type="entry name" value="AMP-dep_synth/lig_dom"/>
</dbReference>
<feature type="domain" description="Carrier" evidence="11">
    <location>
        <begin position="1952"/>
        <end position="2028"/>
    </location>
</feature>
<evidence type="ECO:0000259" key="11">
    <source>
        <dbReference type="PROSITE" id="PS50075"/>
    </source>
</evidence>
<dbReference type="CDD" id="cd05918">
    <property type="entry name" value="A_NRPS_SidN3_like"/>
    <property type="match status" value="3"/>
</dbReference>
<feature type="region of interest" description="Disordered" evidence="10">
    <location>
        <begin position="4603"/>
        <end position="4624"/>
    </location>
</feature>
<feature type="compositionally biased region" description="Low complexity" evidence="10">
    <location>
        <begin position="23"/>
        <end position="46"/>
    </location>
</feature>
<dbReference type="FunFam" id="3.30.300.30:FF:000033">
    <property type="entry name" value="Nonribosomal siderophore peptide synthase SidC"/>
    <property type="match status" value="1"/>
</dbReference>
<dbReference type="InterPro" id="IPR045851">
    <property type="entry name" value="AMP-bd_C_sf"/>
</dbReference>
<keyword evidence="5" id="KW-0677">Repeat</keyword>
<keyword evidence="13" id="KW-1185">Reference proteome</keyword>
<dbReference type="Proteomes" id="UP000256690">
    <property type="component" value="Unassembled WGS sequence"/>
</dbReference>
<accession>A0A3D8SU02</accession>
<dbReference type="PANTHER" id="PTHR45527">
    <property type="entry name" value="NONRIBOSOMAL PEPTIDE SYNTHETASE"/>
    <property type="match status" value="1"/>
</dbReference>
<dbReference type="PROSITE" id="PS00455">
    <property type="entry name" value="AMP_BINDING"/>
    <property type="match status" value="3"/>
</dbReference>
<dbReference type="GO" id="GO:0031177">
    <property type="term" value="F:phosphopantetheine binding"/>
    <property type="evidence" value="ECO:0007669"/>
    <property type="project" value="InterPro"/>
</dbReference>
<dbReference type="InterPro" id="IPR036736">
    <property type="entry name" value="ACP-like_sf"/>
</dbReference>
<proteinExistence type="inferred from homology"/>
<feature type="compositionally biased region" description="Basic and acidic residues" evidence="10">
    <location>
        <begin position="4608"/>
        <end position="4617"/>
    </location>
</feature>
<dbReference type="Gene3D" id="1.10.1200.10">
    <property type="entry name" value="ACP-like"/>
    <property type="match status" value="4"/>
</dbReference>
<dbReference type="FunFam" id="3.30.559.10:FF:000051">
    <property type="entry name" value="Nonribosomal peptide synthetase sidC"/>
    <property type="match status" value="1"/>
</dbReference>
<dbReference type="NCBIfam" id="NF003417">
    <property type="entry name" value="PRK04813.1"/>
    <property type="match status" value="3"/>
</dbReference>
<evidence type="ECO:0000256" key="1">
    <source>
        <dbReference type="ARBA" id="ARBA00004924"/>
    </source>
</evidence>
<dbReference type="RefSeq" id="XP_026606754.1">
    <property type="nucleotide sequence ID" value="XM_026743591.1"/>
</dbReference>
<dbReference type="SMART" id="SM00823">
    <property type="entry name" value="PKS_PP"/>
    <property type="match status" value="3"/>
</dbReference>
<evidence type="ECO:0000256" key="5">
    <source>
        <dbReference type="ARBA" id="ARBA00022737"/>
    </source>
</evidence>
<dbReference type="EMBL" id="PVWQ01000002">
    <property type="protein sequence ID" value="RDW89800.1"/>
    <property type="molecule type" value="Genomic_DNA"/>
</dbReference>
<dbReference type="Gene3D" id="3.30.559.10">
    <property type="entry name" value="Chloramphenicol acetyltransferase-like domain"/>
    <property type="match status" value="5"/>
</dbReference>
<feature type="domain" description="Carrier" evidence="11">
    <location>
        <begin position="3082"/>
        <end position="3158"/>
    </location>
</feature>
<dbReference type="SUPFAM" id="SSF56801">
    <property type="entry name" value="Acetyl-CoA synthetase-like"/>
    <property type="match status" value="3"/>
</dbReference>
<dbReference type="PROSITE" id="PS00012">
    <property type="entry name" value="PHOSPHOPANTETHEINE"/>
    <property type="match status" value="1"/>
</dbReference>
<dbReference type="PANTHER" id="PTHR45527:SF2">
    <property type="entry name" value="FERRICROCIN SYNTHETASE (NONRIBOSOMAL PEPTIDE SIDEROPHORE SYNTHASE ) (EUROFUNG)"/>
    <property type="match status" value="1"/>
</dbReference>
<dbReference type="GO" id="GO:0016874">
    <property type="term" value="F:ligase activity"/>
    <property type="evidence" value="ECO:0007669"/>
    <property type="project" value="UniProtKB-KW"/>
</dbReference>
<name>A0A3D8SU02_9EURO</name>
<dbReference type="InterPro" id="IPR025110">
    <property type="entry name" value="AMP-bd_C"/>
</dbReference>
<dbReference type="GO" id="GO:0031169">
    <property type="term" value="P:ferrichrome biosynthetic process"/>
    <property type="evidence" value="ECO:0007669"/>
    <property type="project" value="UniProtKB-ARBA"/>
</dbReference>
<keyword evidence="4" id="KW-0436">Ligase</keyword>
<dbReference type="STRING" id="1810919.A0A3D8SU02"/>
<feature type="region of interest" description="Disordered" evidence="10">
    <location>
        <begin position="23"/>
        <end position="62"/>
    </location>
</feature>
<dbReference type="Gene3D" id="3.40.50.12780">
    <property type="entry name" value="N-terminal domain of ligase-like"/>
    <property type="match status" value="3"/>
</dbReference>
<dbReference type="FunFam" id="1.10.1200.10:FF:000027">
    <property type="entry name" value="Nonribosomal siderophore peptide synthase SidC"/>
    <property type="match status" value="1"/>
</dbReference>
<dbReference type="Pfam" id="PF00550">
    <property type="entry name" value="PP-binding"/>
    <property type="match status" value="5"/>
</dbReference>
<gene>
    <name evidence="12" type="ORF">DSM5745_01575</name>
</gene>
<feature type="domain" description="Carrier" evidence="11">
    <location>
        <begin position="831"/>
        <end position="908"/>
    </location>
</feature>
<evidence type="ECO:0000256" key="8">
    <source>
        <dbReference type="ARBA" id="ARBA00067294"/>
    </source>
</evidence>
<dbReference type="FunFam" id="3.30.559.30:FF:000014">
    <property type="entry name" value="Nonribosomal siderophore peptide synthase SidC"/>
    <property type="match status" value="1"/>
</dbReference>
<dbReference type="GO" id="GO:0043041">
    <property type="term" value="P:amino acid activation for nonribosomal peptide biosynthetic process"/>
    <property type="evidence" value="ECO:0007669"/>
    <property type="project" value="TreeGrafter"/>
</dbReference>
<dbReference type="InterPro" id="IPR001242">
    <property type="entry name" value="Condensation_dom"/>
</dbReference>
<dbReference type="FunFam" id="3.30.559.30:FF:000015">
    <property type="entry name" value="Nonribosomal siderophore peptide synthase SidC"/>
    <property type="match status" value="1"/>
</dbReference>
<dbReference type="Pfam" id="PF00668">
    <property type="entry name" value="Condensation"/>
    <property type="match status" value="5"/>
</dbReference>
<reference evidence="12 13" key="1">
    <citation type="journal article" date="2018" name="IMA Fungus">
        <title>IMA Genome-F 9: Draft genome sequence of Annulohypoxylon stygium, Aspergillus mulundensis, Berkeleyomyces basicola (syn. Thielaviopsis basicola), Ceratocystis smalleyi, two Cercospora beticola strains, Coleophoma cylindrospora, Fusarium fracticaudum, Phialophora cf. hyalina, and Morchella septimelata.</title>
        <authorList>
            <person name="Wingfield B.D."/>
            <person name="Bills G.F."/>
            <person name="Dong Y."/>
            <person name="Huang W."/>
            <person name="Nel W.J."/>
            <person name="Swalarsk-Parry B.S."/>
            <person name="Vaghefi N."/>
            <person name="Wilken P.M."/>
            <person name="An Z."/>
            <person name="de Beer Z.W."/>
            <person name="De Vos L."/>
            <person name="Chen L."/>
            <person name="Duong T.A."/>
            <person name="Gao Y."/>
            <person name="Hammerbacher A."/>
            <person name="Kikkert J.R."/>
            <person name="Li Y."/>
            <person name="Li H."/>
            <person name="Li K."/>
            <person name="Li Q."/>
            <person name="Liu X."/>
            <person name="Ma X."/>
            <person name="Naidoo K."/>
            <person name="Pethybridge S.J."/>
            <person name="Sun J."/>
            <person name="Steenkamp E.T."/>
            <person name="van der Nest M.A."/>
            <person name="van Wyk S."/>
            <person name="Wingfield M.J."/>
            <person name="Xiong C."/>
            <person name="Yue Q."/>
            <person name="Zhang X."/>
        </authorList>
    </citation>
    <scope>NUCLEOTIDE SEQUENCE [LARGE SCALE GENOMIC DNA]</scope>
    <source>
        <strain evidence="12 13">DSM 5745</strain>
    </source>
</reference>
<comment type="pathway">
    <text evidence="1">Siderophore biosynthesis.</text>
</comment>
<comment type="caution">
    <text evidence="12">The sequence shown here is derived from an EMBL/GenBank/DDBJ whole genome shotgun (WGS) entry which is preliminary data.</text>
</comment>
<dbReference type="FunFam" id="3.40.50.12780:FF:000024">
    <property type="entry name" value="Nonribosomal siderophore peptide synthase SidC"/>
    <property type="match status" value="2"/>
</dbReference>
<dbReference type="OrthoDB" id="416786at2759"/>
<evidence type="ECO:0000256" key="3">
    <source>
        <dbReference type="ARBA" id="ARBA00022553"/>
    </source>
</evidence>
<comment type="similarity">
    <text evidence="7">Belongs to the NRP synthetase family.</text>
</comment>
<keyword evidence="2" id="KW-0596">Phosphopantetheine</keyword>
<protein>
    <recommendedName>
        <fullName evidence="8">Nonribosomal peptide synthetase sidC</fullName>
    </recommendedName>
    <alternativeName>
        <fullName evidence="9">Siderophore peptide synthetase C</fullName>
    </alternativeName>
</protein>
<feature type="domain" description="Carrier" evidence="11">
    <location>
        <begin position="3632"/>
        <end position="3705"/>
    </location>
</feature>
<evidence type="ECO:0000256" key="2">
    <source>
        <dbReference type="ARBA" id="ARBA00022450"/>
    </source>
</evidence>
<dbReference type="FunFam" id="3.30.559.10:FF:000038">
    <property type="entry name" value="Nonribosomal siderophore peptide synthase SidC"/>
    <property type="match status" value="1"/>
</dbReference>
<evidence type="ECO:0000256" key="6">
    <source>
        <dbReference type="ARBA" id="ARBA00023026"/>
    </source>
</evidence>
<dbReference type="SUPFAM" id="SSF52777">
    <property type="entry name" value="CoA-dependent acyltransferases"/>
    <property type="match status" value="10"/>
</dbReference>
<dbReference type="InterPro" id="IPR020845">
    <property type="entry name" value="AMP-binding_CS"/>
</dbReference>
<dbReference type="FunFam" id="3.30.300.30:FF:000015">
    <property type="entry name" value="Nonribosomal peptide synthase SidD"/>
    <property type="match status" value="2"/>
</dbReference>
<evidence type="ECO:0000256" key="4">
    <source>
        <dbReference type="ARBA" id="ARBA00022598"/>
    </source>
</evidence>
<dbReference type="InterPro" id="IPR020806">
    <property type="entry name" value="PKS_PP-bd"/>
</dbReference>
<dbReference type="Pfam" id="PF13193">
    <property type="entry name" value="AMP-binding_C"/>
    <property type="match status" value="1"/>
</dbReference>
<evidence type="ECO:0000256" key="9">
    <source>
        <dbReference type="ARBA" id="ARBA00078302"/>
    </source>
</evidence>
<feature type="compositionally biased region" description="Basic and acidic residues" evidence="10">
    <location>
        <begin position="77"/>
        <end position="98"/>
    </location>
</feature>
<feature type="domain" description="Carrier" evidence="11">
    <location>
        <begin position="4188"/>
        <end position="4264"/>
    </location>
</feature>
<dbReference type="InterPro" id="IPR023213">
    <property type="entry name" value="CAT-like_dom_sf"/>
</dbReference>
<dbReference type="FunFam" id="3.30.559.10:FF:000055">
    <property type="entry name" value="Nonribosomal peptide synthetase sidC"/>
    <property type="match status" value="1"/>
</dbReference>
<dbReference type="SUPFAM" id="SSF47336">
    <property type="entry name" value="ACP-like"/>
    <property type="match status" value="5"/>
</dbReference>
<keyword evidence="6" id="KW-0843">Virulence</keyword>
<dbReference type="GO" id="GO:0005737">
    <property type="term" value="C:cytoplasm"/>
    <property type="evidence" value="ECO:0007669"/>
    <property type="project" value="TreeGrafter"/>
</dbReference>
<dbReference type="Pfam" id="PF00501">
    <property type="entry name" value="AMP-binding"/>
    <property type="match status" value="3"/>
</dbReference>